<name>A0ABY5QMP4_9BURK</name>
<evidence type="ECO:0008006" key="3">
    <source>
        <dbReference type="Google" id="ProtNLM"/>
    </source>
</evidence>
<dbReference type="RefSeq" id="WP_257959864.1">
    <property type="nucleotide sequence ID" value="NZ_CP102780.1"/>
</dbReference>
<dbReference type="Gene3D" id="2.180.10.10">
    <property type="entry name" value="RHS repeat-associated core"/>
    <property type="match status" value="1"/>
</dbReference>
<sequence>MSAIKHFSGSAQLAFETYADLNRKILISPQTGEGILRIPIAGLFADVIASPSLMLALSCKAHEGDLNIVPFGVMTVGIAPSKDRFTSLPLCDGRSLNFELESGDTFNGGDFLSERNGDDVVVYHKNGACETFVVISAFGMPSTADAECDGWVCPTRYVSPSGRSLKYEWKQFWEGPRVTAIDDDDGRILEVEWVKTKRTIGSTGKTASAFQKAILFPNSDQEVILTSTEVTTSFGFKQTIEVAGATGSAKTIYYLENHDGQVAKFEVRRQTSVPSDKAGDPAVVETSTHTESMEFNGNRIVKHTLSPGGGIAPLVESYKYETGKTTVTCTQEDKTVLTRVYTSEDRRQTEAVTAAGVTVLKEQSVSIDEARGIATHKSIKKIGGVIVDELTLEYDAIGNLVKSTKDDTVTEWTYFNNYNAYTVVEKATNYQDTSFFGLLLKALDYVNPIGLGFVAFGSGGLTWGTKIDTTVDMAVTDNNYAKTAFQLPYDMNYPGDPSGLTSHVESEIVYRKNGDKLHPQRLTYFSYLKFIPKTVPNVSRPHVPLPHRKLTVLQPSYEEVDVSAEQLKVAKDAAKALLDSLAKQCNSTSNKDDKAIIQTQIDDLNRSLTAQSKTNARGFQRRILVLKNDSPSCLLQQASTTIGDKTTDSYSFELRDQAGTVFASVDLASKAVTYYRYSPYGYRNVDPGSVTWLGFKGEPLNYVGFYHLGNGYRHYDPEACRFQTPDSMSPFGAGGCAAYVYCGGDPVNYHDPSGHAPVAQYSRLSTMPAMYTKEFRIVAGVFEILAAPFTAGTSLAMAVALIGIAAVSGAFSIASTVLEDSDPELSDILGYLGMGLGVVVPNALQSRLMGRAARLAMNGSTRFGSNALRARITAWANKCTNRVNILHLESISNPIELQAFGPHLERIGVFSSGSAEDAFHMGGAPVPDYFSASAAQQAGVYTGQEFNVNPSGRGDGELIGAADLSKNYYEASTNVPNSLLSRSDAPPYIKDVPALAKLPVFDASEVRNRLSYQYGVDVSSALRPVSLEQAMNTLRNANYVFTDADGLFCRNTLSTTAPGFAKAGISSMFDGVEWWKGARMLS</sequence>
<dbReference type="Proteomes" id="UP001058980">
    <property type="component" value="Chromosome"/>
</dbReference>
<evidence type="ECO:0000313" key="1">
    <source>
        <dbReference type="EMBL" id="UVA81603.1"/>
    </source>
</evidence>
<gene>
    <name evidence="1" type="ORF">NTU39_11670</name>
</gene>
<organism evidence="1 2">
    <name type="scientific">Pandoraea commovens</name>
    <dbReference type="NCBI Taxonomy" id="2508289"/>
    <lineage>
        <taxon>Bacteria</taxon>
        <taxon>Pseudomonadati</taxon>
        <taxon>Pseudomonadota</taxon>
        <taxon>Betaproteobacteria</taxon>
        <taxon>Burkholderiales</taxon>
        <taxon>Burkholderiaceae</taxon>
        <taxon>Pandoraea</taxon>
    </lineage>
</organism>
<dbReference type="InterPro" id="IPR022385">
    <property type="entry name" value="Rhs_assc_core"/>
</dbReference>
<protein>
    <recommendedName>
        <fullName evidence="3">tRNA(Glu)-specific nuclease WapA</fullName>
    </recommendedName>
</protein>
<dbReference type="EMBL" id="CP102780">
    <property type="protein sequence ID" value="UVA81603.1"/>
    <property type="molecule type" value="Genomic_DNA"/>
</dbReference>
<proteinExistence type="predicted"/>
<keyword evidence="2" id="KW-1185">Reference proteome</keyword>
<dbReference type="NCBIfam" id="TIGR03696">
    <property type="entry name" value="Rhs_assc_core"/>
    <property type="match status" value="1"/>
</dbReference>
<evidence type="ECO:0000313" key="2">
    <source>
        <dbReference type="Proteomes" id="UP001058980"/>
    </source>
</evidence>
<accession>A0ABY5QMP4</accession>
<reference evidence="1" key="1">
    <citation type="submission" date="2022-08" db="EMBL/GenBank/DDBJ databases">
        <title>Multi-unit outbreak of Pandoraea commovens among non-cystic fibrosis intensive care patients from 2019 to 2021 in Berlin, Germany.</title>
        <authorList>
            <person name="Menzel P."/>
        </authorList>
    </citation>
    <scope>NUCLEOTIDE SEQUENCE</scope>
    <source>
        <strain evidence="1">LB-19-202-79</strain>
    </source>
</reference>